<dbReference type="Proteomes" id="UP000085678">
    <property type="component" value="Unplaced"/>
</dbReference>
<feature type="domain" description="BRICHOS" evidence="3">
    <location>
        <begin position="115"/>
        <end position="210"/>
    </location>
</feature>
<evidence type="ECO:0000259" key="3">
    <source>
        <dbReference type="PROSITE" id="PS50869"/>
    </source>
</evidence>
<name>A0A1S3HHA2_LINAN</name>
<feature type="transmembrane region" description="Helical" evidence="2">
    <location>
        <begin position="53"/>
        <end position="77"/>
    </location>
</feature>
<dbReference type="KEGG" id="lak:106154561"/>
<reference evidence="5" key="1">
    <citation type="submission" date="2025-08" db="UniProtKB">
        <authorList>
            <consortium name="RefSeq"/>
        </authorList>
    </citation>
    <scope>IDENTIFICATION</scope>
    <source>
        <tissue evidence="5">Gonads</tissue>
    </source>
</reference>
<dbReference type="InParanoid" id="A0A1S3HHA2"/>
<proteinExistence type="predicted"/>
<dbReference type="Pfam" id="PF04089">
    <property type="entry name" value="BRICHOS"/>
    <property type="match status" value="1"/>
</dbReference>
<dbReference type="PROSITE" id="PS50869">
    <property type="entry name" value="BRICHOS"/>
    <property type="match status" value="1"/>
</dbReference>
<gene>
    <name evidence="5" type="primary">LOC106154561</name>
</gene>
<accession>A0A1S3HHA2</accession>
<organism evidence="4 5">
    <name type="scientific">Lingula anatina</name>
    <name type="common">Brachiopod</name>
    <name type="synonym">Lingula unguis</name>
    <dbReference type="NCBI Taxonomy" id="7574"/>
    <lineage>
        <taxon>Eukaryota</taxon>
        <taxon>Metazoa</taxon>
        <taxon>Spiralia</taxon>
        <taxon>Lophotrochozoa</taxon>
        <taxon>Brachiopoda</taxon>
        <taxon>Linguliformea</taxon>
        <taxon>Lingulata</taxon>
        <taxon>Lingulida</taxon>
        <taxon>Linguloidea</taxon>
        <taxon>Lingulidae</taxon>
        <taxon>Lingula</taxon>
    </lineage>
</organism>
<keyword evidence="4" id="KW-1185">Reference proteome</keyword>
<evidence type="ECO:0000256" key="1">
    <source>
        <dbReference type="ARBA" id="ARBA00023157"/>
    </source>
</evidence>
<keyword evidence="2" id="KW-1133">Transmembrane helix</keyword>
<evidence type="ECO:0000256" key="2">
    <source>
        <dbReference type="SAM" id="Phobius"/>
    </source>
</evidence>
<evidence type="ECO:0000313" key="5">
    <source>
        <dbReference type="RefSeq" id="XP_013384409.1"/>
    </source>
</evidence>
<keyword evidence="1" id="KW-1015">Disulfide bond</keyword>
<dbReference type="RefSeq" id="XP_013384409.1">
    <property type="nucleotide sequence ID" value="XM_013528955.1"/>
</dbReference>
<dbReference type="GeneID" id="106154561"/>
<dbReference type="AlphaFoldDB" id="A0A1S3HHA2"/>
<dbReference type="SMART" id="SM01039">
    <property type="entry name" value="BRICHOS"/>
    <property type="match status" value="1"/>
</dbReference>
<dbReference type="InterPro" id="IPR007084">
    <property type="entry name" value="BRICHOS_dom"/>
</dbReference>
<keyword evidence="2" id="KW-0812">Transmembrane</keyword>
<protein>
    <submittedName>
        <fullName evidence="5">Uncharacterized protein LOC106154561</fullName>
    </submittedName>
</protein>
<sequence length="259" mass="28936">MATGEVTANPGDVFPVLAYEESEDDQQIKVERLRKELSLEPLRCGKCPQCSRAVIAFTVAAVVALLLALVLGIVLSLKGMMHLKNYNLKMEDYGVLHLENVQIRGNIVEFHTPAHSGLDTTDTWHDFETHWTGIMDQTNSICFIKALNRTAFLHLDLLEEVLEKTKDTEVILSSPVENDNWIARPLTMLERRGLSLDILHECVARGMPLLHLVQNETASGCQHACVPRFALERNTTSPSGFTLKMVSKDCISYSSNCQT</sequence>
<evidence type="ECO:0000313" key="4">
    <source>
        <dbReference type="Proteomes" id="UP000085678"/>
    </source>
</evidence>
<keyword evidence="2" id="KW-0472">Membrane</keyword>